<evidence type="ECO:0000313" key="2">
    <source>
        <dbReference type="EMBL" id="GAI93482.1"/>
    </source>
</evidence>
<reference evidence="2" key="1">
    <citation type="journal article" date="2014" name="Front. Microbiol.">
        <title>High frequency of phylogenetically diverse reductive dehalogenase-homologous genes in deep subseafloor sedimentary metagenomes.</title>
        <authorList>
            <person name="Kawai M."/>
            <person name="Futagami T."/>
            <person name="Toyoda A."/>
            <person name="Takaki Y."/>
            <person name="Nishi S."/>
            <person name="Hori S."/>
            <person name="Arai W."/>
            <person name="Tsubouchi T."/>
            <person name="Morono Y."/>
            <person name="Uchiyama I."/>
            <person name="Ito T."/>
            <person name="Fujiyama A."/>
            <person name="Inagaki F."/>
            <person name="Takami H."/>
        </authorList>
    </citation>
    <scope>NUCLEOTIDE SEQUENCE</scope>
    <source>
        <strain evidence="2">Expedition CK06-06</strain>
    </source>
</reference>
<dbReference type="PROSITE" id="PS51379">
    <property type="entry name" value="4FE4S_FER_2"/>
    <property type="match status" value="1"/>
</dbReference>
<dbReference type="InterPro" id="IPR017896">
    <property type="entry name" value="4Fe4S_Fe-S-bd"/>
</dbReference>
<evidence type="ECO:0000259" key="1">
    <source>
        <dbReference type="PROSITE" id="PS51379"/>
    </source>
</evidence>
<dbReference type="PROSITE" id="PS00198">
    <property type="entry name" value="4FE4S_FER_1"/>
    <property type="match status" value="1"/>
</dbReference>
<dbReference type="Gene3D" id="3.30.70.20">
    <property type="match status" value="1"/>
</dbReference>
<organism evidence="2">
    <name type="scientific">marine sediment metagenome</name>
    <dbReference type="NCBI Taxonomy" id="412755"/>
    <lineage>
        <taxon>unclassified sequences</taxon>
        <taxon>metagenomes</taxon>
        <taxon>ecological metagenomes</taxon>
    </lineage>
</organism>
<feature type="non-terminal residue" evidence="2">
    <location>
        <position position="1"/>
    </location>
</feature>
<protein>
    <recommendedName>
        <fullName evidence="1">4Fe-4S ferredoxin-type domain-containing protein</fullName>
    </recommendedName>
</protein>
<dbReference type="SUPFAM" id="SSF46548">
    <property type="entry name" value="alpha-helical ferredoxin"/>
    <property type="match status" value="1"/>
</dbReference>
<sequence length="39" mass="4282">VYEVINGKVDAENIGECIECGACQDTCPFNAILKHAAWR</sequence>
<dbReference type="AlphaFoldDB" id="X1SKE2"/>
<dbReference type="InterPro" id="IPR017900">
    <property type="entry name" value="4Fe4S_Fe_S_CS"/>
</dbReference>
<gene>
    <name evidence="2" type="ORF">S12H4_26932</name>
</gene>
<comment type="caution">
    <text evidence="2">The sequence shown here is derived from an EMBL/GenBank/DDBJ whole genome shotgun (WGS) entry which is preliminary data.</text>
</comment>
<proteinExistence type="predicted"/>
<name>X1SKE2_9ZZZZ</name>
<dbReference type="EMBL" id="BARW01015327">
    <property type="protein sequence ID" value="GAI93482.1"/>
    <property type="molecule type" value="Genomic_DNA"/>
</dbReference>
<accession>X1SKE2</accession>
<feature type="domain" description="4Fe-4S ferredoxin-type" evidence="1">
    <location>
        <begin position="7"/>
        <end position="37"/>
    </location>
</feature>
<dbReference type="Pfam" id="PF00037">
    <property type="entry name" value="Fer4"/>
    <property type="match status" value="1"/>
</dbReference>